<proteinExistence type="predicted"/>
<protein>
    <submittedName>
        <fullName evidence="2">Uncharacterized protein</fullName>
    </submittedName>
</protein>
<name>A0A5S4V6G8_9MICO</name>
<accession>A0A5S4V6G8</accession>
<evidence type="ECO:0000256" key="1">
    <source>
        <dbReference type="SAM" id="Phobius"/>
    </source>
</evidence>
<dbReference type="EMBL" id="VSSB01000001">
    <property type="protein sequence ID" value="TYL53639.1"/>
    <property type="molecule type" value="Genomic_DNA"/>
</dbReference>
<reference evidence="2 3" key="1">
    <citation type="submission" date="2019-08" db="EMBL/GenBank/DDBJ databases">
        <authorList>
            <person name="Hu J."/>
        </authorList>
    </citation>
    <scope>NUCLEOTIDE SEQUENCE [LARGE SCALE GENOMIC DNA]</scope>
    <source>
        <strain evidence="2 3">NEAU-184</strain>
    </source>
</reference>
<keyword evidence="1" id="KW-0472">Membrane</keyword>
<dbReference type="AlphaFoldDB" id="A0A5S4V6G8"/>
<sequence length="118" mass="12478">MKTSAARKPINREDRGLTIVGLVLLAPALGALAWYAVVVLFVGDRCNPPVTECNREIILAGHYIARFGTIAVGIVALVTSIALLRARRRAAWVPPLALGLALCVFMGGGEFAKLGAQP</sequence>
<keyword evidence="3" id="KW-1185">Reference proteome</keyword>
<evidence type="ECO:0000313" key="3">
    <source>
        <dbReference type="Proteomes" id="UP000325243"/>
    </source>
</evidence>
<evidence type="ECO:0000313" key="2">
    <source>
        <dbReference type="EMBL" id="TYL53639.1"/>
    </source>
</evidence>
<dbReference type="Proteomes" id="UP000325243">
    <property type="component" value="Unassembled WGS sequence"/>
</dbReference>
<organism evidence="2 3">
    <name type="scientific">Agromyces mariniharenae</name>
    <dbReference type="NCBI Taxonomy" id="2604423"/>
    <lineage>
        <taxon>Bacteria</taxon>
        <taxon>Bacillati</taxon>
        <taxon>Actinomycetota</taxon>
        <taxon>Actinomycetes</taxon>
        <taxon>Micrococcales</taxon>
        <taxon>Microbacteriaceae</taxon>
        <taxon>Agromyces</taxon>
    </lineage>
</organism>
<keyword evidence="1" id="KW-1133">Transmembrane helix</keyword>
<feature type="transmembrane region" description="Helical" evidence="1">
    <location>
        <begin position="63"/>
        <end position="84"/>
    </location>
</feature>
<keyword evidence="1" id="KW-0812">Transmembrane</keyword>
<feature type="transmembrane region" description="Helical" evidence="1">
    <location>
        <begin position="91"/>
        <end position="112"/>
    </location>
</feature>
<dbReference type="RefSeq" id="WP_148733104.1">
    <property type="nucleotide sequence ID" value="NZ_VSSB01000001.1"/>
</dbReference>
<comment type="caution">
    <text evidence="2">The sequence shown here is derived from an EMBL/GenBank/DDBJ whole genome shotgun (WGS) entry which is preliminary data.</text>
</comment>
<feature type="transmembrane region" description="Helical" evidence="1">
    <location>
        <begin position="20"/>
        <end position="43"/>
    </location>
</feature>
<gene>
    <name evidence="2" type="ORF">FYC51_08280</name>
</gene>